<sequence length="74" mass="7951">MALESVPESPGPDGTAQDWAEWALHRMRVEPWALGGAVVIAAFLAGFLALVLYALVYGCCCSGSKSKKDRNRVL</sequence>
<accession>A0A9D3TDJ2</accession>
<proteinExistence type="predicted"/>
<dbReference type="AlphaFoldDB" id="A0A9D3TDJ2"/>
<name>A0A9D3TDJ2_MEGAT</name>
<dbReference type="Proteomes" id="UP001046870">
    <property type="component" value="Chromosome 1"/>
</dbReference>
<comment type="caution">
    <text evidence="2">The sequence shown here is derived from an EMBL/GenBank/DDBJ whole genome shotgun (WGS) entry which is preliminary data.</text>
</comment>
<keyword evidence="1" id="KW-0472">Membrane</keyword>
<protein>
    <submittedName>
        <fullName evidence="2">Uncharacterized protein</fullName>
    </submittedName>
</protein>
<keyword evidence="1" id="KW-0812">Transmembrane</keyword>
<gene>
    <name evidence="2" type="ORF">MATL_G00006650</name>
</gene>
<evidence type="ECO:0000256" key="1">
    <source>
        <dbReference type="SAM" id="Phobius"/>
    </source>
</evidence>
<feature type="transmembrane region" description="Helical" evidence="1">
    <location>
        <begin position="32"/>
        <end position="60"/>
    </location>
</feature>
<dbReference type="EMBL" id="JAFDVH010000001">
    <property type="protein sequence ID" value="KAG7491741.1"/>
    <property type="molecule type" value="Genomic_DNA"/>
</dbReference>
<reference evidence="2" key="1">
    <citation type="submission" date="2021-01" db="EMBL/GenBank/DDBJ databases">
        <authorList>
            <person name="Zahm M."/>
            <person name="Roques C."/>
            <person name="Cabau C."/>
            <person name="Klopp C."/>
            <person name="Donnadieu C."/>
            <person name="Jouanno E."/>
            <person name="Lampietro C."/>
            <person name="Louis A."/>
            <person name="Herpin A."/>
            <person name="Echchiki A."/>
            <person name="Berthelot C."/>
            <person name="Parey E."/>
            <person name="Roest-Crollius H."/>
            <person name="Braasch I."/>
            <person name="Postlethwait J."/>
            <person name="Bobe J."/>
            <person name="Montfort J."/>
            <person name="Bouchez O."/>
            <person name="Begum T."/>
            <person name="Mejri S."/>
            <person name="Adams A."/>
            <person name="Chen W.-J."/>
            <person name="Guiguen Y."/>
        </authorList>
    </citation>
    <scope>NUCLEOTIDE SEQUENCE</scope>
    <source>
        <strain evidence="2">YG-15Mar2019-1</strain>
        <tissue evidence="2">Brain</tissue>
    </source>
</reference>
<evidence type="ECO:0000313" key="2">
    <source>
        <dbReference type="EMBL" id="KAG7491741.1"/>
    </source>
</evidence>
<keyword evidence="1" id="KW-1133">Transmembrane helix</keyword>
<dbReference type="OrthoDB" id="8921196at2759"/>
<evidence type="ECO:0000313" key="3">
    <source>
        <dbReference type="Proteomes" id="UP001046870"/>
    </source>
</evidence>
<organism evidence="2 3">
    <name type="scientific">Megalops atlanticus</name>
    <name type="common">Tarpon</name>
    <name type="synonym">Clupea gigantea</name>
    <dbReference type="NCBI Taxonomy" id="7932"/>
    <lineage>
        <taxon>Eukaryota</taxon>
        <taxon>Metazoa</taxon>
        <taxon>Chordata</taxon>
        <taxon>Craniata</taxon>
        <taxon>Vertebrata</taxon>
        <taxon>Euteleostomi</taxon>
        <taxon>Actinopterygii</taxon>
        <taxon>Neopterygii</taxon>
        <taxon>Teleostei</taxon>
        <taxon>Elopiformes</taxon>
        <taxon>Megalopidae</taxon>
        <taxon>Megalops</taxon>
    </lineage>
</organism>
<keyword evidence="3" id="KW-1185">Reference proteome</keyword>